<accession>A0A285EDD9</accession>
<reference evidence="3 4" key="1">
    <citation type="submission" date="2017-09" db="EMBL/GenBank/DDBJ databases">
        <authorList>
            <person name="Ehlers B."/>
            <person name="Leendertz F.H."/>
        </authorList>
    </citation>
    <scope>NUCLEOTIDE SEQUENCE [LARGE SCALE GENOMIC DNA]</scope>
    <source>
        <strain evidence="3 4">DSM 46844</strain>
    </source>
</reference>
<keyword evidence="2" id="KW-1133">Transmembrane helix</keyword>
<sequence length="211" mass="22331">MGRCDLTAARMRLRMAAAGAGLAALGYGGGWLTTQWWAAGQPIEGPEGFSSRPDQWDPVWLIGATPHSGTPFEIVGSVGVALVVIAACLVLADCLPRATAPFAAVGSMALTAYVGGIVAMWVTGTLDYDTNRPWLVYVLITTAAATLWRLFLGRGPLERLVTWSSLQAASGRGSPERRGRSPAHTAPELPRESVEFANVQGDARCPARPKT</sequence>
<dbReference type="AlphaFoldDB" id="A0A285EDD9"/>
<feature type="transmembrane region" description="Helical" evidence="2">
    <location>
        <begin position="12"/>
        <end position="32"/>
    </location>
</feature>
<evidence type="ECO:0000256" key="2">
    <source>
        <dbReference type="SAM" id="Phobius"/>
    </source>
</evidence>
<evidence type="ECO:0000313" key="3">
    <source>
        <dbReference type="EMBL" id="SNX96096.1"/>
    </source>
</evidence>
<dbReference type="Proteomes" id="UP000219514">
    <property type="component" value="Unassembled WGS sequence"/>
</dbReference>
<keyword evidence="2" id="KW-0472">Membrane</keyword>
<dbReference type="OrthoDB" id="4966979at2"/>
<feature type="region of interest" description="Disordered" evidence="1">
    <location>
        <begin position="170"/>
        <end position="192"/>
    </location>
</feature>
<protein>
    <submittedName>
        <fullName evidence="3">Uncharacterized protein</fullName>
    </submittedName>
</protein>
<dbReference type="EMBL" id="OBDO01000003">
    <property type="protein sequence ID" value="SNX96096.1"/>
    <property type="molecule type" value="Genomic_DNA"/>
</dbReference>
<dbReference type="RefSeq" id="WP_143426596.1">
    <property type="nucleotide sequence ID" value="NZ_JACHXB010000004.1"/>
</dbReference>
<keyword evidence="2" id="KW-0812">Transmembrane</keyword>
<organism evidence="3 4">
    <name type="scientific">Geodermatophilus sabuli</name>
    <dbReference type="NCBI Taxonomy" id="1564158"/>
    <lineage>
        <taxon>Bacteria</taxon>
        <taxon>Bacillati</taxon>
        <taxon>Actinomycetota</taxon>
        <taxon>Actinomycetes</taxon>
        <taxon>Geodermatophilales</taxon>
        <taxon>Geodermatophilaceae</taxon>
        <taxon>Geodermatophilus</taxon>
    </lineage>
</organism>
<evidence type="ECO:0000256" key="1">
    <source>
        <dbReference type="SAM" id="MobiDB-lite"/>
    </source>
</evidence>
<proteinExistence type="predicted"/>
<evidence type="ECO:0000313" key="4">
    <source>
        <dbReference type="Proteomes" id="UP000219514"/>
    </source>
</evidence>
<feature type="transmembrane region" description="Helical" evidence="2">
    <location>
        <begin position="74"/>
        <end position="95"/>
    </location>
</feature>
<feature type="transmembrane region" description="Helical" evidence="2">
    <location>
        <begin position="134"/>
        <end position="152"/>
    </location>
</feature>
<feature type="transmembrane region" description="Helical" evidence="2">
    <location>
        <begin position="102"/>
        <end position="122"/>
    </location>
</feature>
<name>A0A285EDD9_9ACTN</name>
<gene>
    <name evidence="3" type="ORF">SAMN06893097_103265</name>
</gene>
<keyword evidence="4" id="KW-1185">Reference proteome</keyword>